<keyword evidence="11" id="KW-0498">Mitosis</keyword>
<evidence type="ECO:0000256" key="3">
    <source>
        <dbReference type="ARBA" id="ARBA00004601"/>
    </source>
</evidence>
<sequence length="1405" mass="155670">MEPNMEYCLTQVLQKDVGRRLQVGQELIDYISDKDKSHDLEQDQTALDKMVDGLATLWVNSSNFKLALLGLEILSALVTRLQDRFRTQVGTVLPSLIDRLGDAKDQVRDQDQTLLLKIMEQAANPQYMWDRMLGGFKHKNNRTREGVCLCLIATLNVYGAQGLTLSKIVPHICNLLGDPTSQVRDSAMNCLVEIYRHVGERVRVDLNKNFDDEDSVDGGRSSSSSSKGFSSSRRGGNMGSMRRPSSASGPRAAGKEGASAGAVDEEDFIKAFEDVPAVQIYSSREFEDSFTKIREVLSDDKHDWEHRVAAVSENMHISSVLGNKFDHGAETIMPTLLNLVPNSAKVMATSGVAAIRLILRRTHYPRLIPIITSNCTSKSVAVRRRCYEFLDLLLQEWQTNTLERHVAVLTETIKKGIHDADSEARSVARKCYWGFHGHYSREAEHLFQALESTYQKALQSHLKSSDSIVSLPQSDRSSSSSQESLNRPLSVKSVIGGSMTRSKAPSTPGSLQRSRSDIDVNAAASAKSRLSTTPSPSPFSSAAALPPGSYASLGRVRTRRQSSGSAVGANNTVTDSRGRSRAKVVSQSQPGSRSSSPGKLLAHTYGRIPRTTPTATPTDKRTRVPRSQGCSRETSPSRLGLARSSRIPRPSMSQGCSRDTSRESSRDTSPARGFTPLASRRHSRSTSALSTADPVGQSDRFGLIHQARISATVNAMRVLNTGTEVEAAVADALLLGDSRNKRKPVRRRFESPGMFSDDDANSDASSACSERSCSSRNGGIPHYLRQTEDVAEVLNHCASSNWSERKEGLLGLQNLLKSQRVLSRVELKRLCEIFTRMFADPHSKVFSMFLETLVDFITVHREDLQDWLFVLLTQLLKKMGADLLGSVQLKVQKALDVTRESFPFDQQFNILMRFIVDQTQTPNLKVKVAILKYIESLARQMDPGDFVNSSETRLAVSRIITWTTEPKSSDVRKAAQIVLISLFELNTPEFTMLLGALPKTFQDGATKLLHSHLKNSTFIGIFGSLMLMHVHFFTSLLFLGMMEYDTENMNSDEIYSSLRGVTEAIQSFSYRSQEDLNEPIRREGKKDDVGREAASPGSDARLGLDVVEGGRTALDNKTSLLNTPSPRAFAGPRTREFAPYGYGDTIGGYDKSALKEAVFDDDVEQFRDYLVADLLKELSNHNERVEERKGALVELLKITREDSMAVWDEHFKTILLLLLETLGDKDHTIRALALRVLKEILRSQPARFKNYAELTIMKTLEAHKDCHKEVVRAAEESASTLAGSIHPEQCIKVLCPIVQTADYPINLAAIKMQTKVIERIAKESLHQLLPDIIPGLLQGYDNTESSVRKASVFCLVAIYSVIGEELKPHLAQLTGSKMKLLNLYIKRAQTTNSNSSSSSDVSSHS</sequence>
<dbReference type="Ensembl" id="ENSAMXT00005061188.1">
    <property type="protein sequence ID" value="ENSAMXP00005056630.1"/>
    <property type="gene ID" value="ENSAMXG00005024963.1"/>
</dbReference>
<feature type="domain" description="TOG" evidence="19">
    <location>
        <begin position="782"/>
        <end position="1019"/>
    </location>
</feature>
<dbReference type="InterPro" id="IPR057546">
    <property type="entry name" value="HEAT_GCN1"/>
</dbReference>
<accession>A0A8B9RNJ7</accession>
<comment type="subcellular location">
    <subcellularLocation>
        <location evidence="4">Chromosome</location>
        <location evidence="4">Centromere</location>
        <location evidence="4">Kinetochore</location>
    </subcellularLocation>
    <subcellularLocation>
        <location evidence="2">Cytoplasm</location>
        <location evidence="2">Cytoskeleton</location>
        <location evidence="2">Microtubule organizing center</location>
        <location evidence="2">Centrosome</location>
    </subcellularLocation>
    <subcellularLocation>
        <location evidence="1">Cytoplasm</location>
        <location evidence="1">Cytoskeleton</location>
        <location evidence="1">Spindle</location>
    </subcellularLocation>
    <subcellularLocation>
        <location evidence="3">Golgi apparatus</location>
        <location evidence="3">trans-Golgi network</location>
    </subcellularLocation>
</comment>
<dbReference type="SMART" id="SM01349">
    <property type="entry name" value="TOG"/>
    <property type="match status" value="3"/>
</dbReference>
<dbReference type="FunFam" id="1.25.10.10:FF:000001">
    <property type="entry name" value="CLIP-associating protein 1 isoform 2"/>
    <property type="match status" value="1"/>
</dbReference>
<keyword evidence="12" id="KW-0995">Kinetochore</keyword>
<feature type="compositionally biased region" description="Polar residues" evidence="18">
    <location>
        <begin position="561"/>
        <end position="575"/>
    </location>
</feature>
<dbReference type="PANTHER" id="PTHR21567:SF28">
    <property type="entry name" value="CLIP-ASSOCIATING PROTEIN 1"/>
    <property type="match status" value="1"/>
</dbReference>
<evidence type="ECO:0000256" key="9">
    <source>
        <dbReference type="ARBA" id="ARBA00022701"/>
    </source>
</evidence>
<dbReference type="PANTHER" id="PTHR21567">
    <property type="entry name" value="CLASP"/>
    <property type="match status" value="1"/>
</dbReference>
<keyword evidence="13" id="KW-0333">Golgi apparatus</keyword>
<evidence type="ECO:0000256" key="12">
    <source>
        <dbReference type="ARBA" id="ARBA00022838"/>
    </source>
</evidence>
<dbReference type="InterPro" id="IPR034085">
    <property type="entry name" value="TOG"/>
</dbReference>
<dbReference type="Pfam" id="PF23271">
    <property type="entry name" value="HEAT_GCN1"/>
    <property type="match status" value="1"/>
</dbReference>
<evidence type="ECO:0000256" key="4">
    <source>
        <dbReference type="ARBA" id="ARBA00004629"/>
    </source>
</evidence>
<dbReference type="SUPFAM" id="SSF48371">
    <property type="entry name" value="ARM repeat"/>
    <property type="match status" value="1"/>
</dbReference>
<dbReference type="InterPro" id="IPR011989">
    <property type="entry name" value="ARM-like"/>
</dbReference>
<evidence type="ECO:0000256" key="1">
    <source>
        <dbReference type="ARBA" id="ARBA00004186"/>
    </source>
</evidence>
<feature type="compositionally biased region" description="Basic and acidic residues" evidence="18">
    <location>
        <begin position="1072"/>
        <end position="1091"/>
    </location>
</feature>
<dbReference type="InterPro" id="IPR021133">
    <property type="entry name" value="HEAT_type_2"/>
</dbReference>
<feature type="compositionally biased region" description="Low complexity" evidence="18">
    <location>
        <begin position="584"/>
        <end position="598"/>
    </location>
</feature>
<evidence type="ECO:0000313" key="20">
    <source>
        <dbReference type="Ensembl" id="ENSAMXP00005056630.1"/>
    </source>
</evidence>
<dbReference type="GO" id="GO:0051301">
    <property type="term" value="P:cell division"/>
    <property type="evidence" value="ECO:0007669"/>
    <property type="project" value="UniProtKB-KW"/>
</dbReference>
<keyword evidence="16" id="KW-0137">Centromere</keyword>
<dbReference type="GO" id="GO:1902903">
    <property type="term" value="P:regulation of supramolecular fiber organization"/>
    <property type="evidence" value="ECO:0007669"/>
    <property type="project" value="UniProtKB-ARBA"/>
</dbReference>
<dbReference type="GO" id="GO:0090307">
    <property type="term" value="P:mitotic spindle assembly"/>
    <property type="evidence" value="ECO:0007669"/>
    <property type="project" value="TreeGrafter"/>
</dbReference>
<keyword evidence="8" id="KW-0132">Cell division</keyword>
<reference evidence="20" key="1">
    <citation type="submission" date="2025-08" db="UniProtKB">
        <authorList>
            <consortium name="Ensembl"/>
        </authorList>
    </citation>
    <scope>IDENTIFICATION</scope>
</reference>
<dbReference type="GO" id="GO:0031110">
    <property type="term" value="P:regulation of microtubule polymerization or depolymerization"/>
    <property type="evidence" value="ECO:0007669"/>
    <property type="project" value="UniProtKB-ARBA"/>
</dbReference>
<dbReference type="GO" id="GO:0005794">
    <property type="term" value="C:Golgi apparatus"/>
    <property type="evidence" value="ECO:0007669"/>
    <property type="project" value="UniProtKB-SubCell"/>
</dbReference>
<evidence type="ECO:0000256" key="18">
    <source>
        <dbReference type="SAM" id="MobiDB-lite"/>
    </source>
</evidence>
<feature type="region of interest" description="Disordered" evidence="18">
    <location>
        <begin position="745"/>
        <end position="775"/>
    </location>
</feature>
<feature type="repeat" description="HEAT" evidence="17">
    <location>
        <begin position="168"/>
        <end position="206"/>
    </location>
</feature>
<evidence type="ECO:0000256" key="6">
    <source>
        <dbReference type="ARBA" id="ARBA00022454"/>
    </source>
</evidence>
<dbReference type="GO" id="GO:0072686">
    <property type="term" value="C:mitotic spindle"/>
    <property type="evidence" value="ECO:0007669"/>
    <property type="project" value="TreeGrafter"/>
</dbReference>
<dbReference type="GO" id="GO:0005881">
    <property type="term" value="C:cytoplasmic microtubule"/>
    <property type="evidence" value="ECO:0007669"/>
    <property type="project" value="TreeGrafter"/>
</dbReference>
<protein>
    <submittedName>
        <fullName evidence="20">Cytoplasmic linker associated protein 1a</fullName>
    </submittedName>
</protein>
<feature type="domain" description="TOG" evidence="19">
    <location>
        <begin position="1"/>
        <end position="222"/>
    </location>
</feature>
<dbReference type="InterPro" id="IPR024395">
    <property type="entry name" value="CLASP_N_dom"/>
</dbReference>
<feature type="region of interest" description="Disordered" evidence="18">
    <location>
        <begin position="210"/>
        <end position="260"/>
    </location>
</feature>
<dbReference type="InterPro" id="IPR048491">
    <property type="entry name" value="XMAP215_CLASP_TOG"/>
</dbReference>
<keyword evidence="10" id="KW-0677">Repeat</keyword>
<evidence type="ECO:0000256" key="14">
    <source>
        <dbReference type="ARBA" id="ARBA00023212"/>
    </source>
</evidence>
<dbReference type="Pfam" id="PF12348">
    <property type="entry name" value="CLASP_N"/>
    <property type="match status" value="1"/>
</dbReference>
<comment type="similarity">
    <text evidence="5">Belongs to the CLASP family.</text>
</comment>
<name>A0A8B9RNJ7_ASTMX</name>
<evidence type="ECO:0000256" key="8">
    <source>
        <dbReference type="ARBA" id="ARBA00022618"/>
    </source>
</evidence>
<dbReference type="InterPro" id="IPR016024">
    <property type="entry name" value="ARM-type_fold"/>
</dbReference>
<dbReference type="GO" id="GO:0043515">
    <property type="term" value="F:kinetochore binding"/>
    <property type="evidence" value="ECO:0007669"/>
    <property type="project" value="TreeGrafter"/>
</dbReference>
<dbReference type="Pfam" id="PF21040">
    <property type="entry name" value="CEP104-like_TOG"/>
    <property type="match status" value="1"/>
</dbReference>
<evidence type="ECO:0000313" key="21">
    <source>
        <dbReference type="Proteomes" id="UP000694621"/>
    </source>
</evidence>
<dbReference type="Gene3D" id="1.25.10.10">
    <property type="entry name" value="Leucine-rich Repeat Variant"/>
    <property type="match status" value="4"/>
</dbReference>
<keyword evidence="7" id="KW-0963">Cytoplasm</keyword>
<dbReference type="FunFam" id="1.25.10.10:FF:000006">
    <property type="entry name" value="CLIP-associating protein 1 isoform 2"/>
    <property type="match status" value="1"/>
</dbReference>
<evidence type="ECO:0000256" key="11">
    <source>
        <dbReference type="ARBA" id="ARBA00022776"/>
    </source>
</evidence>
<feature type="compositionally biased region" description="Polar residues" evidence="18">
    <location>
        <begin position="628"/>
        <end position="637"/>
    </location>
</feature>
<evidence type="ECO:0000256" key="5">
    <source>
        <dbReference type="ARBA" id="ARBA00009549"/>
    </source>
</evidence>
<dbReference type="GO" id="GO:0005813">
    <property type="term" value="C:centrosome"/>
    <property type="evidence" value="ECO:0007669"/>
    <property type="project" value="UniProtKB-SubCell"/>
</dbReference>
<feature type="compositionally biased region" description="Low complexity" evidence="18">
    <location>
        <begin position="762"/>
        <end position="775"/>
    </location>
</feature>
<keyword evidence="6" id="KW-0158">Chromosome</keyword>
<dbReference type="GO" id="GO:0045180">
    <property type="term" value="C:basal cortex"/>
    <property type="evidence" value="ECO:0007669"/>
    <property type="project" value="TreeGrafter"/>
</dbReference>
<dbReference type="Pfam" id="PF21041">
    <property type="entry name" value="XMAP215_CLASP_TOG"/>
    <property type="match status" value="1"/>
</dbReference>
<evidence type="ECO:0000256" key="15">
    <source>
        <dbReference type="ARBA" id="ARBA00023306"/>
    </source>
</evidence>
<proteinExistence type="inferred from homology"/>
<evidence type="ECO:0000256" key="17">
    <source>
        <dbReference type="PROSITE-ProRule" id="PRU00103"/>
    </source>
</evidence>
<dbReference type="GO" id="GO:0040001">
    <property type="term" value="P:establishment of mitotic spindle localization"/>
    <property type="evidence" value="ECO:0007669"/>
    <property type="project" value="TreeGrafter"/>
</dbReference>
<dbReference type="GO" id="GO:0000776">
    <property type="term" value="C:kinetochore"/>
    <property type="evidence" value="ECO:0007669"/>
    <property type="project" value="UniProtKB-KW"/>
</dbReference>
<feature type="domain" description="TOG" evidence="19">
    <location>
        <begin position="1156"/>
        <end position="1394"/>
    </location>
</feature>
<feature type="compositionally biased region" description="Low complexity" evidence="18">
    <location>
        <begin position="470"/>
        <end position="490"/>
    </location>
</feature>
<feature type="region of interest" description="Disordered" evidence="18">
    <location>
        <begin position="1072"/>
        <end position="1099"/>
    </location>
</feature>
<evidence type="ECO:0000256" key="2">
    <source>
        <dbReference type="ARBA" id="ARBA00004300"/>
    </source>
</evidence>
<feature type="compositionally biased region" description="Low complexity" evidence="18">
    <location>
        <begin position="530"/>
        <end position="547"/>
    </location>
</feature>
<keyword evidence="15" id="KW-0131">Cell cycle</keyword>
<evidence type="ECO:0000256" key="10">
    <source>
        <dbReference type="ARBA" id="ARBA00022737"/>
    </source>
</evidence>
<feature type="region of interest" description="Disordered" evidence="18">
    <location>
        <begin position="465"/>
        <end position="697"/>
    </location>
</feature>
<dbReference type="PROSITE" id="PS50077">
    <property type="entry name" value="HEAT_REPEAT"/>
    <property type="match status" value="1"/>
</dbReference>
<keyword evidence="14" id="KW-0206">Cytoskeleton</keyword>
<dbReference type="Proteomes" id="UP000694621">
    <property type="component" value="Unplaced"/>
</dbReference>
<feature type="compositionally biased region" description="Polar residues" evidence="18">
    <location>
        <begin position="499"/>
        <end position="513"/>
    </location>
</feature>
<evidence type="ECO:0000256" key="16">
    <source>
        <dbReference type="ARBA" id="ARBA00023328"/>
    </source>
</evidence>
<dbReference type="GO" id="GO:0005876">
    <property type="term" value="C:spindle microtubule"/>
    <property type="evidence" value="ECO:0007669"/>
    <property type="project" value="TreeGrafter"/>
</dbReference>
<keyword evidence="9" id="KW-0493">Microtubule</keyword>
<feature type="compositionally biased region" description="Low complexity" evidence="18">
    <location>
        <begin position="218"/>
        <end position="246"/>
    </location>
</feature>
<dbReference type="GO" id="GO:0008017">
    <property type="term" value="F:microtubule binding"/>
    <property type="evidence" value="ECO:0007669"/>
    <property type="project" value="TreeGrafter"/>
</dbReference>
<organism evidence="20 21">
    <name type="scientific">Astyanax mexicanus</name>
    <name type="common">Blind cave fish</name>
    <name type="synonym">Astyanax fasciatus mexicanus</name>
    <dbReference type="NCBI Taxonomy" id="7994"/>
    <lineage>
        <taxon>Eukaryota</taxon>
        <taxon>Metazoa</taxon>
        <taxon>Chordata</taxon>
        <taxon>Craniata</taxon>
        <taxon>Vertebrata</taxon>
        <taxon>Euteleostomi</taxon>
        <taxon>Actinopterygii</taxon>
        <taxon>Neopterygii</taxon>
        <taxon>Teleostei</taxon>
        <taxon>Ostariophysi</taxon>
        <taxon>Characiformes</taxon>
        <taxon>Characoidei</taxon>
        <taxon>Acestrorhamphidae</taxon>
        <taxon>Acestrorhamphinae</taxon>
        <taxon>Astyanax</taxon>
    </lineage>
</organism>
<evidence type="ECO:0000256" key="13">
    <source>
        <dbReference type="ARBA" id="ARBA00023034"/>
    </source>
</evidence>
<evidence type="ECO:0000259" key="19">
    <source>
        <dbReference type="SMART" id="SM01349"/>
    </source>
</evidence>
<evidence type="ECO:0000256" key="7">
    <source>
        <dbReference type="ARBA" id="ARBA00022490"/>
    </source>
</evidence>